<feature type="active site" description="Nucleophile" evidence="7">
    <location>
        <position position="317"/>
    </location>
</feature>
<dbReference type="InterPro" id="IPR003476">
    <property type="entry name" value="Glyco_hydro_42"/>
</dbReference>
<dbReference type="InterPro" id="IPR029062">
    <property type="entry name" value="Class_I_gatase-like"/>
</dbReference>
<dbReference type="RefSeq" id="WP_006592100.1">
    <property type="nucleotide sequence ID" value="NZ_BAHD01000022.1"/>
</dbReference>
<dbReference type="EC" id="3.2.1.23" evidence="3 6"/>
<dbReference type="CDD" id="cd03143">
    <property type="entry name" value="A4_beta-galactosidase_middle_domain"/>
    <property type="match status" value="1"/>
</dbReference>
<comment type="similarity">
    <text evidence="2 6">Belongs to the glycosyl hydrolase 42 family.</text>
</comment>
<dbReference type="PANTHER" id="PTHR36447:SF1">
    <property type="entry name" value="BETA-GALACTOSIDASE GANA"/>
    <property type="match status" value="1"/>
</dbReference>
<feature type="domain" description="Glycoside hydrolase family 42 N-terminal" evidence="9">
    <location>
        <begin position="25"/>
        <end position="394"/>
    </location>
</feature>
<dbReference type="InterPro" id="IPR013738">
    <property type="entry name" value="Beta_galactosidase_Trimer"/>
</dbReference>
<dbReference type="Gene3D" id="3.40.50.880">
    <property type="match status" value="1"/>
</dbReference>
<evidence type="ECO:0000256" key="8">
    <source>
        <dbReference type="PIRSR" id="PIRSR001084-2"/>
    </source>
</evidence>
<protein>
    <recommendedName>
        <fullName evidence="3 6">Beta-galactosidase</fullName>
        <shortName evidence="6">Beta-gal</shortName>
        <ecNumber evidence="3 6">3.2.1.23</ecNumber>
    </recommendedName>
</protein>
<dbReference type="InterPro" id="IPR013529">
    <property type="entry name" value="Glyco_hydro_42_N"/>
</dbReference>
<evidence type="ECO:0000256" key="7">
    <source>
        <dbReference type="PIRSR" id="PIRSR001084-1"/>
    </source>
</evidence>
<evidence type="ECO:0000256" key="5">
    <source>
        <dbReference type="ARBA" id="ARBA00023295"/>
    </source>
</evidence>
<feature type="binding site" evidence="8">
    <location>
        <position position="122"/>
    </location>
    <ligand>
        <name>substrate</name>
    </ligand>
</feature>
<evidence type="ECO:0000259" key="10">
    <source>
        <dbReference type="Pfam" id="PF08532"/>
    </source>
</evidence>
<evidence type="ECO:0000256" key="3">
    <source>
        <dbReference type="ARBA" id="ARBA00012756"/>
    </source>
</evidence>
<dbReference type="PIRSF" id="PIRSF001084">
    <property type="entry name" value="B-galactosidase"/>
    <property type="match status" value="1"/>
</dbReference>
<evidence type="ECO:0000256" key="6">
    <source>
        <dbReference type="PIRNR" id="PIRNR001084"/>
    </source>
</evidence>
<dbReference type="STRING" id="1184609.KILIM_022_00540"/>
<keyword evidence="5 6" id="KW-0326">Glycosidase</keyword>
<dbReference type="EMBL" id="BAHD01000022">
    <property type="protein sequence ID" value="GAB95568.1"/>
    <property type="molecule type" value="Genomic_DNA"/>
</dbReference>
<gene>
    <name evidence="11" type="primary">bga</name>
    <name evidence="11" type="ORF">KILIM_022_00540</name>
</gene>
<dbReference type="PANTHER" id="PTHR36447">
    <property type="entry name" value="BETA-GALACTOSIDASE GANA"/>
    <property type="match status" value="1"/>
</dbReference>
<dbReference type="eggNOG" id="COG1874">
    <property type="taxonomic scope" value="Bacteria"/>
</dbReference>
<feature type="active site" description="Proton donor" evidence="7">
    <location>
        <position position="161"/>
    </location>
</feature>
<dbReference type="AlphaFoldDB" id="K6VH84"/>
<keyword evidence="4 6" id="KW-0378">Hydrolase</keyword>
<dbReference type="Gene3D" id="3.20.20.80">
    <property type="entry name" value="Glycosidases"/>
    <property type="match status" value="1"/>
</dbReference>
<feature type="binding site" evidence="8">
    <location>
        <position position="160"/>
    </location>
    <ligand>
        <name>substrate</name>
    </ligand>
</feature>
<dbReference type="InterPro" id="IPR017853">
    <property type="entry name" value="GH"/>
</dbReference>
<evidence type="ECO:0000259" key="9">
    <source>
        <dbReference type="Pfam" id="PF02449"/>
    </source>
</evidence>
<feature type="binding site" evidence="8">
    <location>
        <position position="325"/>
    </location>
    <ligand>
        <name>substrate</name>
    </ligand>
</feature>
<comment type="catalytic activity">
    <reaction evidence="1 6">
        <text>Hydrolysis of terminal non-reducing beta-D-galactose residues in beta-D-galactosides.</text>
        <dbReference type="EC" id="3.2.1.23"/>
    </reaction>
</comment>
<name>K6VH84_9MICO</name>
<evidence type="ECO:0000256" key="2">
    <source>
        <dbReference type="ARBA" id="ARBA00005940"/>
    </source>
</evidence>
<dbReference type="Proteomes" id="UP000008366">
    <property type="component" value="Unassembled WGS sequence"/>
</dbReference>
<keyword evidence="12" id="KW-1185">Reference proteome</keyword>
<evidence type="ECO:0000256" key="4">
    <source>
        <dbReference type="ARBA" id="ARBA00022801"/>
    </source>
</evidence>
<comment type="caution">
    <text evidence="11">The sequence shown here is derived from an EMBL/GenBank/DDBJ whole genome shotgun (WGS) entry which is preliminary data.</text>
</comment>
<dbReference type="SUPFAM" id="SSF52317">
    <property type="entry name" value="Class I glutamine amidotransferase-like"/>
    <property type="match status" value="1"/>
</dbReference>
<proteinExistence type="inferred from homology"/>
<dbReference type="GO" id="GO:0009341">
    <property type="term" value="C:beta-galactosidase complex"/>
    <property type="evidence" value="ECO:0007669"/>
    <property type="project" value="InterPro"/>
</dbReference>
<evidence type="ECO:0000313" key="11">
    <source>
        <dbReference type="EMBL" id="GAB95568.1"/>
    </source>
</evidence>
<evidence type="ECO:0000313" key="12">
    <source>
        <dbReference type="Proteomes" id="UP000008366"/>
    </source>
</evidence>
<sequence length="718" mass="78333">MRAAPAPEPPRLPAMLGAGFAYGADFNPEQWDDAVLTDDIRLMQEAGVSVVTLGVFSWSHLEPRPGEFDTGWLRRVMDALHEAGIGVDLATGTASPPAWLGAEHPSTLPVTPDGRTLWWGSRQQYNPSSAIFRERVHLLVERMAQDFADHPALVAWHVGNEYACHVWESADEESAERFREWLRRRYGSLDEVNRVWGTAFWSQRLSTWAEVIPPRPTPTFQNPHRLTDWRAFCSDALLELYLLERDILRSANPAIPITTNFMGLFGPVDYWEWARHVDFVSNDSYPDPADPRGARTFAFECDLMRSLGQGRPWIQMEQVTSAVQWRGRNAVKRPGQYELWSLGAVARGADGILNFQWRQSVAGAETWHGAMVPHAGPASRTWAEVTSLGATLRALADVRGSEVEAQVAILWDWRSAWAQEDALGPIDQRAAHDGVRAWHASLFERGHLVDLAHPGQDLTGYRVVVVPSLYRLEEAHVTRLAEAVRAGAQVVVTYLTGHVDADGHAVLGGYAGELSELLGVRVVDLSPRAVDVQPLVPSRTGGPGGPAEPLDPGVDRISAAVGAPGAERGIALRGPDGAAWAGGGIGWSEVVHVEDADGSPVEIIATFDCTDLRGDPAVTVRGAPQGGAGWYVGTDLDARGRDRLLDLVLGRAGITGSSLPPGVERRDRGGVTFWFNHGDQAVRLDEVRGVDVRSGVAVEGLHLAPRTCALVRAKGRHE</sequence>
<dbReference type="Pfam" id="PF02449">
    <property type="entry name" value="Glyco_hydro_42"/>
    <property type="match status" value="1"/>
</dbReference>
<accession>K6VH84</accession>
<reference evidence="11 12" key="1">
    <citation type="submission" date="2012-08" db="EMBL/GenBank/DDBJ databases">
        <title>Whole genome shotgun sequence of Kineosphaera limosa NBRC 100340.</title>
        <authorList>
            <person name="Yoshida I."/>
            <person name="Isaki S."/>
            <person name="Hosoyama A."/>
            <person name="Tsuchikane K."/>
            <person name="Katsumata H."/>
            <person name="Ando Y."/>
            <person name="Ohji S."/>
            <person name="Hamada M."/>
            <person name="Tamura T."/>
            <person name="Yamazoe A."/>
            <person name="Yamazaki S."/>
            <person name="Fujita N."/>
        </authorList>
    </citation>
    <scope>NUCLEOTIDE SEQUENCE [LARGE SCALE GENOMIC DNA]</scope>
    <source>
        <strain evidence="11 12">NBRC 100340</strain>
    </source>
</reference>
<dbReference type="SUPFAM" id="SSF51445">
    <property type="entry name" value="(Trans)glycosidases"/>
    <property type="match status" value="1"/>
</dbReference>
<feature type="domain" description="Beta-galactosidase trimerisation" evidence="10">
    <location>
        <begin position="405"/>
        <end position="526"/>
    </location>
</feature>
<dbReference type="GO" id="GO:0004565">
    <property type="term" value="F:beta-galactosidase activity"/>
    <property type="evidence" value="ECO:0007669"/>
    <property type="project" value="UniProtKB-EC"/>
</dbReference>
<dbReference type="Pfam" id="PF08532">
    <property type="entry name" value="Glyco_hydro_42M"/>
    <property type="match status" value="1"/>
</dbReference>
<evidence type="ECO:0000256" key="1">
    <source>
        <dbReference type="ARBA" id="ARBA00001412"/>
    </source>
</evidence>
<organism evidence="11 12">
    <name type="scientific">Kineosphaera limosa NBRC 100340</name>
    <dbReference type="NCBI Taxonomy" id="1184609"/>
    <lineage>
        <taxon>Bacteria</taxon>
        <taxon>Bacillati</taxon>
        <taxon>Actinomycetota</taxon>
        <taxon>Actinomycetes</taxon>
        <taxon>Micrococcales</taxon>
        <taxon>Dermatophilaceae</taxon>
        <taxon>Kineosphaera</taxon>
    </lineage>
</organism>
<dbReference type="GO" id="GO:0005975">
    <property type="term" value="P:carbohydrate metabolic process"/>
    <property type="evidence" value="ECO:0007669"/>
    <property type="project" value="InterPro"/>
</dbReference>